<feature type="compositionally biased region" description="Basic and acidic residues" evidence="1">
    <location>
        <begin position="92"/>
        <end position="102"/>
    </location>
</feature>
<dbReference type="Proteomes" id="UP001500124">
    <property type="component" value="Unassembled WGS sequence"/>
</dbReference>
<feature type="transmembrane region" description="Helical" evidence="2">
    <location>
        <begin position="172"/>
        <end position="192"/>
    </location>
</feature>
<accession>A0ABP9L8C4</accession>
<evidence type="ECO:0000313" key="4">
    <source>
        <dbReference type="Proteomes" id="UP001500124"/>
    </source>
</evidence>
<keyword evidence="2" id="KW-0472">Membrane</keyword>
<feature type="compositionally biased region" description="Polar residues" evidence="1">
    <location>
        <begin position="1"/>
        <end position="12"/>
    </location>
</feature>
<sequence>MTTRSSPPQSGRSVVALTEEAPWAGPPGEPAGDQEGEHADGDPAPGPAHAAAPGRPPEDILRLVTLLEESPAVRAAVGPRSADELAEAVARLTRDPSREPHSRQRPFPPGEEPMTGPAGYAATDARAAGAAVPGRADRTGATGPDDRTAPPHEAEALPLPGAGAFGRAAARLAFWPGWVAAAALVVCAAAHFPLHREGAPPLVYGLALAASALCAALAVALVLRAGVVVLVAGSVVPAVLAGLGYVEGRFAPRELSHALSVTVAPPAGAGLTAVCASLASLAALSLLLMVHIAERHPTPQPGD</sequence>
<keyword evidence="2" id="KW-0812">Transmembrane</keyword>
<evidence type="ECO:0000256" key="1">
    <source>
        <dbReference type="SAM" id="MobiDB-lite"/>
    </source>
</evidence>
<name>A0ABP9L8C4_9ACTN</name>
<feature type="transmembrane region" description="Helical" evidence="2">
    <location>
        <begin position="266"/>
        <end position="290"/>
    </location>
</feature>
<protein>
    <recommendedName>
        <fullName evidence="5">Integral membrane protein</fullName>
    </recommendedName>
</protein>
<evidence type="ECO:0008006" key="5">
    <source>
        <dbReference type="Google" id="ProtNLM"/>
    </source>
</evidence>
<feature type="compositionally biased region" description="Basic and acidic residues" evidence="1">
    <location>
        <begin position="144"/>
        <end position="155"/>
    </location>
</feature>
<keyword evidence="2" id="KW-1133">Transmembrane helix</keyword>
<evidence type="ECO:0000256" key="2">
    <source>
        <dbReference type="SAM" id="Phobius"/>
    </source>
</evidence>
<organism evidence="3 4">
    <name type="scientific">Streptomyces similanensis</name>
    <dbReference type="NCBI Taxonomy" id="1274988"/>
    <lineage>
        <taxon>Bacteria</taxon>
        <taxon>Bacillati</taxon>
        <taxon>Actinomycetota</taxon>
        <taxon>Actinomycetes</taxon>
        <taxon>Kitasatosporales</taxon>
        <taxon>Streptomycetaceae</taxon>
        <taxon>Streptomyces</taxon>
    </lineage>
</organism>
<dbReference type="EMBL" id="BAABKC010000101">
    <property type="protein sequence ID" value="GAA5072990.1"/>
    <property type="molecule type" value="Genomic_DNA"/>
</dbReference>
<comment type="caution">
    <text evidence="3">The sequence shown here is derived from an EMBL/GenBank/DDBJ whole genome shotgun (WGS) entry which is preliminary data.</text>
</comment>
<feature type="transmembrane region" description="Helical" evidence="2">
    <location>
        <begin position="204"/>
        <end position="223"/>
    </location>
</feature>
<proteinExistence type="predicted"/>
<keyword evidence="4" id="KW-1185">Reference proteome</keyword>
<dbReference type="RefSeq" id="WP_345671199.1">
    <property type="nucleotide sequence ID" value="NZ_BAABKC010000101.1"/>
</dbReference>
<reference evidence="4" key="1">
    <citation type="journal article" date="2019" name="Int. J. Syst. Evol. Microbiol.">
        <title>The Global Catalogue of Microorganisms (GCM) 10K type strain sequencing project: providing services to taxonomists for standard genome sequencing and annotation.</title>
        <authorList>
            <consortium name="The Broad Institute Genomics Platform"/>
            <consortium name="The Broad Institute Genome Sequencing Center for Infectious Disease"/>
            <person name="Wu L."/>
            <person name="Ma J."/>
        </authorList>
    </citation>
    <scope>NUCLEOTIDE SEQUENCE [LARGE SCALE GENOMIC DNA]</scope>
    <source>
        <strain evidence="4">JCM 18410</strain>
    </source>
</reference>
<evidence type="ECO:0000313" key="3">
    <source>
        <dbReference type="EMBL" id="GAA5072990.1"/>
    </source>
</evidence>
<feature type="compositionally biased region" description="Low complexity" evidence="1">
    <location>
        <begin position="116"/>
        <end position="134"/>
    </location>
</feature>
<feature type="region of interest" description="Disordered" evidence="1">
    <location>
        <begin position="72"/>
        <end position="158"/>
    </location>
</feature>
<feature type="transmembrane region" description="Helical" evidence="2">
    <location>
        <begin position="228"/>
        <end position="246"/>
    </location>
</feature>
<gene>
    <name evidence="3" type="ORF">GCM10023336_60090</name>
</gene>
<feature type="region of interest" description="Disordered" evidence="1">
    <location>
        <begin position="1"/>
        <end position="59"/>
    </location>
</feature>